<keyword evidence="7" id="KW-0539">Nucleus</keyword>
<keyword evidence="9" id="KW-0175">Coiled coil</keyword>
<dbReference type="InterPro" id="IPR003769">
    <property type="entry name" value="ClpS_core"/>
</dbReference>
<dbReference type="GO" id="GO:0005634">
    <property type="term" value="C:nucleus"/>
    <property type="evidence" value="ECO:0007669"/>
    <property type="project" value="UniProtKB-SubCell"/>
</dbReference>
<comment type="subcellular location">
    <subcellularLocation>
        <location evidence="1">Nucleus</location>
    </subcellularLocation>
</comment>
<feature type="domain" description="K-box" evidence="13">
    <location>
        <begin position="275"/>
        <end position="373"/>
    </location>
</feature>
<evidence type="ECO:0000259" key="11">
    <source>
        <dbReference type="PROSITE" id="PS50066"/>
    </source>
</evidence>
<evidence type="ECO:0000256" key="10">
    <source>
        <dbReference type="SAM" id="MobiDB-lite"/>
    </source>
</evidence>
<dbReference type="PROSITE" id="PS51297">
    <property type="entry name" value="K_BOX"/>
    <property type="match status" value="1"/>
</dbReference>
<dbReference type="SMART" id="SM00432">
    <property type="entry name" value="MADS"/>
    <property type="match status" value="1"/>
</dbReference>
<evidence type="ECO:0000259" key="13">
    <source>
        <dbReference type="PROSITE" id="PS51297"/>
    </source>
</evidence>
<evidence type="ECO:0000313" key="15">
    <source>
        <dbReference type="EMBL" id="URE28373.1"/>
    </source>
</evidence>
<dbReference type="SUPFAM" id="SSF57959">
    <property type="entry name" value="Leucine zipper domain"/>
    <property type="match status" value="1"/>
</dbReference>
<comment type="similarity">
    <text evidence="2">Belongs to the bZIP family.</text>
</comment>
<sequence length="1407" mass="154337">MAHAAALDEWPAASVYPLFSWTRKSCKISPRWFCEGESEGGEREGVELRAAMETAICSRIALSPNHVVNPKPGDKLSQHRGPCANRGILMAVSVSGPGKGGGLLERPTIEKTTPGRESEFDLKKSRKMAPPYRVILHNDNYNKREYVVQVLMKVIPGMTLDNAVNIMQEAHHNGLAVIRWVEGDINWWIMGRGKIAIRRIDDTTSRQVTFSKRKNGLLKKAKELAILCDAEVGLVVFSSTGRLYEFASTSVESVIERYSKAKEERQLIMSAASEVKFWQREAASLRQQLYNLQQNLRQLTGEDISGIGVKDLQNLENQLRMSLRNVRMKKVPTASAHSDQLLEEEIQELDRKGRLIHQENQELYKKINMIRQENMELYKEVYAAKGKNGVDRGSIVPYDFSVTDEAACTPIHLRLCQPLPNADGIKTEPPNLRLRLHCRDAPEQLKELVSRNDAPTVFSSEVAVRVVGWGGGAPPRVRNSLVRSFSAHCRSPREPFVSTLQQLLHAAQPALLILLAQALSVACHGTLHGAPRCSPPPEVGRSHRQSSAAAVPASRGGRTRPALAATARPTHPGTHKNTPQRGLQDAELPEPPLPPLPFVSSAAMYSSHLYRGDQARSGFNIGDAVLDLTRSPILSPKSSSNLTAVNSSPLHLRFGAINHASMASLDVAAPTAAAATHVDADRMAFSRGQIENWGDSAMVVSSPRTDTSTDVEIEDRTKMFGGVEQGAIICVDSSAMSKGKAGDQKTLRRLAQNREAARKSRLRKKAYVQQLENSRIKLIQLEQVLQRARQQGILIASGFMGDHSYSIGGNGALAFDLEYSRWLEDHQRRINDLRSALNSQVNDDELRLIVETFMGHYDEVFRLKSIGIKSDVFHILSGMWTTPAERCFMWLGGFRSSELLKVLVSHLEPLTDQQLMGLCNLQHSSQQAEDALSQGMEALQQSLSETLSSASLVPAGGADNVSNYMGQMTVAMGKLSTLENFLRQADLLRQQTLQQMHRILTTRQAARALLTISDYFSRLRALSSLWGSGEDGQLGMGNWEEKDWAYSIKSLEPKNVVAVVAGSRNSLAICGNGQLYTWGWNQRGTLGHPPETKTESVPSLVDALAGVKIVQAASGGWHCLAVDDQGRAYAWGGNEYGQCGEEPERKEDGSRALRRDIAIPQRCAPKLSVRQVAAGGTHSVVLTQDGHVWTWGQPWPPGDITQISTPLRVQGLERVRLIAVGAFHNLALLEDGTLWAWGNNEYGQLGTGDTQPRSQPIPVQGLSGLTLVDIAAGGWHSTALTDVGEVYAWGRGEHGRLGFGDDKSSKMVPQKVQLLVGEDIVQISCGGTHSVACTRDGRMFSFGRGDHGRLGYGRKVTTGHPMEVPINLPPPRDSGSTDGQWCAKLVACGGRHTLAMASWVEEPGDSI</sequence>
<feature type="repeat" description="RCC1" evidence="8">
    <location>
        <begin position="1126"/>
        <end position="1185"/>
    </location>
</feature>
<dbReference type="CDD" id="cd00265">
    <property type="entry name" value="MADS_MEF2_like"/>
    <property type="match status" value="1"/>
</dbReference>
<dbReference type="GO" id="GO:0046983">
    <property type="term" value="F:protein dimerization activity"/>
    <property type="evidence" value="ECO:0007669"/>
    <property type="project" value="InterPro"/>
</dbReference>
<dbReference type="InterPro" id="IPR025422">
    <property type="entry name" value="TGA_domain"/>
</dbReference>
<dbReference type="InterPro" id="IPR036879">
    <property type="entry name" value="TF_MADSbox_sf"/>
</dbReference>
<feature type="coiled-coil region" evidence="9">
    <location>
        <begin position="342"/>
        <end position="380"/>
    </location>
</feature>
<dbReference type="GO" id="GO:0030163">
    <property type="term" value="P:protein catabolic process"/>
    <property type="evidence" value="ECO:0007669"/>
    <property type="project" value="InterPro"/>
</dbReference>
<dbReference type="PROSITE" id="PS50012">
    <property type="entry name" value="RCC1_3"/>
    <property type="match status" value="7"/>
</dbReference>
<dbReference type="SUPFAM" id="SSF50985">
    <property type="entry name" value="RCC1/BLIP-II"/>
    <property type="match status" value="1"/>
</dbReference>
<feature type="repeat" description="RCC1" evidence="8">
    <location>
        <begin position="1232"/>
        <end position="1283"/>
    </location>
</feature>
<dbReference type="GO" id="GO:0000977">
    <property type="term" value="F:RNA polymerase II transcription regulatory region sequence-specific DNA binding"/>
    <property type="evidence" value="ECO:0007669"/>
    <property type="project" value="InterPro"/>
</dbReference>
<dbReference type="PANTHER" id="PTHR45693:SF1">
    <property type="entry name" value="TRANSCRIPTION FACTOR PERIANTHIA"/>
    <property type="match status" value="1"/>
</dbReference>
<accession>A0A9E7KP02</accession>
<evidence type="ECO:0000256" key="9">
    <source>
        <dbReference type="SAM" id="Coils"/>
    </source>
</evidence>
<dbReference type="PROSITE" id="PS00350">
    <property type="entry name" value="MADS_BOX_1"/>
    <property type="match status" value="1"/>
</dbReference>
<dbReference type="Proteomes" id="UP001055439">
    <property type="component" value="Chromosome 8"/>
</dbReference>
<evidence type="ECO:0000256" key="1">
    <source>
        <dbReference type="ARBA" id="ARBA00004123"/>
    </source>
</evidence>
<evidence type="ECO:0000256" key="8">
    <source>
        <dbReference type="PROSITE-ProRule" id="PRU00235"/>
    </source>
</evidence>
<dbReference type="Gene3D" id="3.30.1390.10">
    <property type="match status" value="1"/>
</dbReference>
<evidence type="ECO:0000256" key="6">
    <source>
        <dbReference type="ARBA" id="ARBA00023163"/>
    </source>
</evidence>
<dbReference type="InterPro" id="IPR014719">
    <property type="entry name" value="Ribosomal_bL12_C/ClpS-like"/>
</dbReference>
<dbReference type="PROSITE" id="PS50066">
    <property type="entry name" value="MADS_BOX_2"/>
    <property type="match status" value="1"/>
</dbReference>
<dbReference type="PANTHER" id="PTHR45693">
    <property type="entry name" value="TRANSCRIPTION FACTOR TGA9"/>
    <property type="match status" value="1"/>
</dbReference>
<dbReference type="FunFam" id="1.20.5.170:FF:000019">
    <property type="entry name" value="BZIP family transcription factor"/>
    <property type="match status" value="1"/>
</dbReference>
<dbReference type="Pfam" id="PF14144">
    <property type="entry name" value="DOG1"/>
    <property type="match status" value="1"/>
</dbReference>
<dbReference type="Pfam" id="PF00170">
    <property type="entry name" value="bZIP_1"/>
    <property type="match status" value="1"/>
</dbReference>
<keyword evidence="5" id="KW-0238">DNA-binding</keyword>
<organism evidence="15 16">
    <name type="scientific">Musa troglodytarum</name>
    <name type="common">fe'i banana</name>
    <dbReference type="NCBI Taxonomy" id="320322"/>
    <lineage>
        <taxon>Eukaryota</taxon>
        <taxon>Viridiplantae</taxon>
        <taxon>Streptophyta</taxon>
        <taxon>Embryophyta</taxon>
        <taxon>Tracheophyta</taxon>
        <taxon>Spermatophyta</taxon>
        <taxon>Magnoliopsida</taxon>
        <taxon>Liliopsida</taxon>
        <taxon>Zingiberales</taxon>
        <taxon>Musaceae</taxon>
        <taxon>Musa</taxon>
    </lineage>
</organism>
<evidence type="ECO:0000256" key="5">
    <source>
        <dbReference type="ARBA" id="ARBA00023125"/>
    </source>
</evidence>
<dbReference type="OrthoDB" id="61110at2759"/>
<feature type="repeat" description="RCC1" evidence="8">
    <location>
        <begin position="1284"/>
        <end position="1336"/>
    </location>
</feature>
<dbReference type="PRINTS" id="PR00633">
    <property type="entry name" value="RCCNDNSATION"/>
</dbReference>
<dbReference type="SUPFAM" id="SSF55455">
    <property type="entry name" value="SRF-like"/>
    <property type="match status" value="1"/>
</dbReference>
<evidence type="ECO:0000259" key="14">
    <source>
        <dbReference type="PROSITE" id="PS51806"/>
    </source>
</evidence>
<dbReference type="PRINTS" id="PR00404">
    <property type="entry name" value="MADSDOMAIN"/>
</dbReference>
<dbReference type="Gene3D" id="2.130.10.30">
    <property type="entry name" value="Regulator of chromosome condensation 1/beta-lactamase-inhibitor protein II"/>
    <property type="match status" value="2"/>
</dbReference>
<dbReference type="InterPro" id="IPR033896">
    <property type="entry name" value="MEF2-like_N"/>
</dbReference>
<evidence type="ECO:0000256" key="7">
    <source>
        <dbReference type="ARBA" id="ARBA00023242"/>
    </source>
</evidence>
<dbReference type="InterPro" id="IPR004827">
    <property type="entry name" value="bZIP"/>
</dbReference>
<feature type="repeat" description="RCC1" evidence="8">
    <location>
        <begin position="1186"/>
        <end position="1231"/>
    </location>
</feature>
<dbReference type="SMART" id="SM00338">
    <property type="entry name" value="BRLZ"/>
    <property type="match status" value="1"/>
</dbReference>
<dbReference type="Gene3D" id="1.20.5.170">
    <property type="match status" value="1"/>
</dbReference>
<dbReference type="InterPro" id="IPR058923">
    <property type="entry name" value="RCC1-like_dom"/>
</dbReference>
<dbReference type="EMBL" id="CP097510">
    <property type="protein sequence ID" value="URE28373.1"/>
    <property type="molecule type" value="Genomic_DNA"/>
</dbReference>
<dbReference type="InterPro" id="IPR002487">
    <property type="entry name" value="TF_Kbox"/>
</dbReference>
<dbReference type="GO" id="GO:0006351">
    <property type="term" value="P:DNA-templated transcription"/>
    <property type="evidence" value="ECO:0007669"/>
    <property type="project" value="InterPro"/>
</dbReference>
<dbReference type="PROSITE" id="PS51806">
    <property type="entry name" value="DOG1"/>
    <property type="match status" value="1"/>
</dbReference>
<keyword evidence="6" id="KW-0804">Transcription</keyword>
<dbReference type="Pfam" id="PF02617">
    <property type="entry name" value="ClpS"/>
    <property type="match status" value="1"/>
</dbReference>
<dbReference type="InterPro" id="IPR002100">
    <property type="entry name" value="TF_MADSbox"/>
</dbReference>
<keyword evidence="3" id="KW-0677">Repeat</keyword>
<evidence type="ECO:0000256" key="2">
    <source>
        <dbReference type="ARBA" id="ARBA00007163"/>
    </source>
</evidence>
<proteinExistence type="inferred from homology"/>
<dbReference type="Pfam" id="PF01486">
    <property type="entry name" value="K-box"/>
    <property type="match status" value="1"/>
</dbReference>
<feature type="domain" description="DOG1" evidence="14">
    <location>
        <begin position="812"/>
        <end position="1029"/>
    </location>
</feature>
<dbReference type="Pfam" id="PF25390">
    <property type="entry name" value="WD40_RLD"/>
    <property type="match status" value="1"/>
</dbReference>
<dbReference type="Pfam" id="PF00319">
    <property type="entry name" value="SRF-TF"/>
    <property type="match status" value="1"/>
</dbReference>
<feature type="region of interest" description="Disordered" evidence="10">
    <location>
        <begin position="534"/>
        <end position="594"/>
    </location>
</feature>
<evidence type="ECO:0000259" key="12">
    <source>
        <dbReference type="PROSITE" id="PS50217"/>
    </source>
</evidence>
<gene>
    <name evidence="15" type="ORF">MUK42_07083</name>
</gene>
<feature type="compositionally biased region" description="Low complexity" evidence="10">
    <location>
        <begin position="555"/>
        <end position="570"/>
    </location>
</feature>
<dbReference type="PROSITE" id="PS00036">
    <property type="entry name" value="BZIP_BASIC"/>
    <property type="match status" value="1"/>
</dbReference>
<keyword evidence="16" id="KW-1185">Reference proteome</keyword>
<keyword evidence="4" id="KW-0805">Transcription regulation</keyword>
<evidence type="ECO:0000313" key="16">
    <source>
        <dbReference type="Proteomes" id="UP001055439"/>
    </source>
</evidence>
<feature type="repeat" description="RCC1" evidence="8">
    <location>
        <begin position="1073"/>
        <end position="1125"/>
    </location>
</feature>
<feature type="domain" description="MADS-box" evidence="11">
    <location>
        <begin position="190"/>
        <end position="250"/>
    </location>
</feature>
<dbReference type="Gene3D" id="3.40.1810.10">
    <property type="entry name" value="Transcription factor, MADS-box"/>
    <property type="match status" value="1"/>
</dbReference>
<dbReference type="GO" id="GO:0045944">
    <property type="term" value="P:positive regulation of transcription by RNA polymerase II"/>
    <property type="evidence" value="ECO:0007669"/>
    <property type="project" value="InterPro"/>
</dbReference>
<name>A0A9E7KP02_9LILI</name>
<dbReference type="GO" id="GO:0003700">
    <property type="term" value="F:DNA-binding transcription factor activity"/>
    <property type="evidence" value="ECO:0007669"/>
    <property type="project" value="InterPro"/>
</dbReference>
<feature type="repeat" description="RCC1" evidence="8">
    <location>
        <begin position="1021"/>
        <end position="1072"/>
    </location>
</feature>
<reference evidence="15" key="1">
    <citation type="submission" date="2022-05" db="EMBL/GenBank/DDBJ databases">
        <title>The Musa troglodytarum L. genome provides insights into the mechanism of non-climacteric behaviour and enrichment of carotenoids.</title>
        <authorList>
            <person name="Wang J."/>
        </authorList>
    </citation>
    <scope>NUCLEOTIDE SEQUENCE</scope>
    <source>
        <tissue evidence="15">Leaf</tissue>
    </source>
</reference>
<dbReference type="SUPFAM" id="SSF54736">
    <property type="entry name" value="ClpS-like"/>
    <property type="match status" value="1"/>
</dbReference>
<dbReference type="InterPro" id="IPR046347">
    <property type="entry name" value="bZIP_sf"/>
</dbReference>
<dbReference type="InterPro" id="IPR009091">
    <property type="entry name" value="RCC1/BLIP-II"/>
</dbReference>
<evidence type="ECO:0000256" key="4">
    <source>
        <dbReference type="ARBA" id="ARBA00023015"/>
    </source>
</evidence>
<dbReference type="PROSITE" id="PS50217">
    <property type="entry name" value="BZIP"/>
    <property type="match status" value="1"/>
</dbReference>
<feature type="coiled-coil region" evidence="9">
    <location>
        <begin position="268"/>
        <end position="302"/>
    </location>
</feature>
<feature type="repeat" description="RCC1" evidence="8">
    <location>
        <begin position="1337"/>
        <end position="1399"/>
    </location>
</feature>
<dbReference type="InterPro" id="IPR000408">
    <property type="entry name" value="Reg_chr_condens"/>
</dbReference>
<protein>
    <submittedName>
        <fullName evidence="15">Uncharacterized protein</fullName>
    </submittedName>
</protein>
<feature type="domain" description="BZIP" evidence="12">
    <location>
        <begin position="743"/>
        <end position="787"/>
    </location>
</feature>
<evidence type="ECO:0000256" key="3">
    <source>
        <dbReference type="ARBA" id="ARBA00022737"/>
    </source>
</evidence>
<dbReference type="CDD" id="cd14708">
    <property type="entry name" value="bZIP_HBP1b-like"/>
    <property type="match status" value="1"/>
</dbReference>